<dbReference type="Pfam" id="PF12697">
    <property type="entry name" value="Abhydrolase_6"/>
    <property type="match status" value="1"/>
</dbReference>
<name>A0A067KTI5_JATCU</name>
<proteinExistence type="inferred from homology"/>
<evidence type="ECO:0000313" key="23">
    <source>
        <dbReference type="EMBL" id="KDP38248.1"/>
    </source>
</evidence>
<evidence type="ECO:0000256" key="3">
    <source>
        <dbReference type="ARBA" id="ARBA00050241"/>
    </source>
</evidence>
<evidence type="ECO:0000256" key="15">
    <source>
        <dbReference type="ARBA" id="ARBA00060885"/>
    </source>
</evidence>
<evidence type="ECO:0000256" key="16">
    <source>
        <dbReference type="ARBA" id="ARBA00066572"/>
    </source>
</evidence>
<comment type="catalytic activity">
    <reaction evidence="7">
        <text>butan-2-one + hydrogen cyanide = 2-hydroxy-2-methylbutanenitrile</text>
        <dbReference type="Rhea" id="RHEA:77467"/>
        <dbReference type="ChEBI" id="CHEBI:18407"/>
        <dbReference type="ChEBI" id="CHEBI:28398"/>
        <dbReference type="ChEBI" id="CHEBI:60954"/>
    </reaction>
    <physiologicalReaction direction="right-to-left" evidence="7">
        <dbReference type="Rhea" id="RHEA:77469"/>
    </physiologicalReaction>
</comment>
<dbReference type="InterPro" id="IPR045889">
    <property type="entry name" value="MES/HNL"/>
</dbReference>
<dbReference type="Gene3D" id="3.40.50.1820">
    <property type="entry name" value="alpha/beta hydrolase"/>
    <property type="match status" value="1"/>
</dbReference>
<organism evidence="23 24">
    <name type="scientific">Jatropha curcas</name>
    <name type="common">Barbados nut</name>
    <dbReference type="NCBI Taxonomy" id="180498"/>
    <lineage>
        <taxon>Eukaryota</taxon>
        <taxon>Viridiplantae</taxon>
        <taxon>Streptophyta</taxon>
        <taxon>Embryophyta</taxon>
        <taxon>Tracheophyta</taxon>
        <taxon>Spermatophyta</taxon>
        <taxon>Magnoliopsida</taxon>
        <taxon>eudicotyledons</taxon>
        <taxon>Gunneridae</taxon>
        <taxon>Pentapetalae</taxon>
        <taxon>rosids</taxon>
        <taxon>fabids</taxon>
        <taxon>Malpighiales</taxon>
        <taxon>Euphorbiaceae</taxon>
        <taxon>Crotonoideae</taxon>
        <taxon>Jatropheae</taxon>
        <taxon>Jatropha</taxon>
    </lineage>
</organism>
<evidence type="ECO:0000256" key="13">
    <source>
        <dbReference type="ARBA" id="ARBA00052609"/>
    </source>
</evidence>
<comment type="catalytic activity">
    <reaction evidence="11">
        <text>3-formylthiophene + hydrogen cyanide = (2S)-2-hydroxy-2-(thiophen-3-yl)acetonitrile</text>
        <dbReference type="Rhea" id="RHEA:77459"/>
        <dbReference type="ChEBI" id="CHEBI:18407"/>
        <dbReference type="ChEBI" id="CHEBI:87611"/>
        <dbReference type="ChEBI" id="CHEBI:197333"/>
    </reaction>
</comment>
<dbReference type="GO" id="GO:0080031">
    <property type="term" value="F:methyl salicylate esterase activity"/>
    <property type="evidence" value="ECO:0007669"/>
    <property type="project" value="TreeGrafter"/>
</dbReference>
<comment type="catalytic activity">
    <reaction evidence="10">
        <text>2-methylpropanal + hydrogen cyanide = (2S)-2-hydroxy-3-methylbutanenitrile</text>
        <dbReference type="Rhea" id="RHEA:77403"/>
        <dbReference type="ChEBI" id="CHEBI:18407"/>
        <dbReference type="ChEBI" id="CHEBI:48943"/>
        <dbReference type="ChEBI" id="CHEBI:197354"/>
    </reaction>
</comment>
<dbReference type="EC" id="4.1.2.47" evidence="16"/>
<comment type="catalytic activity">
    <reaction evidence="5">
        <text>benzaldehyde + hydrogen cyanide = (S)-mandelonitrile</text>
        <dbReference type="Rhea" id="RHEA:77427"/>
        <dbReference type="ChEBI" id="CHEBI:17169"/>
        <dbReference type="ChEBI" id="CHEBI:18407"/>
        <dbReference type="ChEBI" id="CHEBI:36941"/>
    </reaction>
</comment>
<evidence type="ECO:0000259" key="22">
    <source>
        <dbReference type="Pfam" id="PF12697"/>
    </source>
</evidence>
<evidence type="ECO:0000313" key="24">
    <source>
        <dbReference type="Proteomes" id="UP000027138"/>
    </source>
</evidence>
<dbReference type="FunFam" id="3.40.50.1820:FF:000051">
    <property type="entry name" value="(S)-hydroxynitrile lyase"/>
    <property type="match status" value="1"/>
</dbReference>
<keyword evidence="1" id="KW-0456">Lyase</keyword>
<accession>A0A067KTI5</accession>
<reference evidence="23 24" key="1">
    <citation type="journal article" date="2014" name="PLoS ONE">
        <title>Global Analysis of Gene Expression Profiles in Physic Nut (Jatropha curcas L.) Seedlings Exposed to Salt Stress.</title>
        <authorList>
            <person name="Zhang L."/>
            <person name="Zhang C."/>
            <person name="Wu P."/>
            <person name="Chen Y."/>
            <person name="Li M."/>
            <person name="Jiang H."/>
            <person name="Wu G."/>
        </authorList>
    </citation>
    <scope>NUCLEOTIDE SEQUENCE [LARGE SCALE GENOMIC DNA]</scope>
    <source>
        <strain evidence="24">cv. GZQX0401</strain>
        <tissue evidence="23">Young leaves</tissue>
    </source>
</reference>
<dbReference type="GO" id="GO:0080032">
    <property type="term" value="F:methyl jasmonate esterase activity"/>
    <property type="evidence" value="ECO:0007669"/>
    <property type="project" value="TreeGrafter"/>
</dbReference>
<evidence type="ECO:0000256" key="7">
    <source>
        <dbReference type="ARBA" id="ARBA00051647"/>
    </source>
</evidence>
<dbReference type="InterPro" id="IPR000073">
    <property type="entry name" value="AB_hydrolase_1"/>
</dbReference>
<comment type="catalytic activity">
    <reaction evidence="3">
        <text>a monosubstituted aliphatic (S)-hydroxynitrile = an aldehyde + hydrogen cyanide</text>
        <dbReference type="Rhea" id="RHEA:56588"/>
        <dbReference type="ChEBI" id="CHEBI:17478"/>
        <dbReference type="ChEBI" id="CHEBI:18407"/>
        <dbReference type="ChEBI" id="CHEBI:140596"/>
        <dbReference type="EC" id="4.1.2.47"/>
    </reaction>
</comment>
<comment type="catalytic activity">
    <reaction evidence="4">
        <text>2-hydroxy-2-methylpropanenitrile = acetone + hydrogen cyanide</text>
        <dbReference type="Rhea" id="RHEA:11932"/>
        <dbReference type="ChEBI" id="CHEBI:15347"/>
        <dbReference type="ChEBI" id="CHEBI:15348"/>
        <dbReference type="ChEBI" id="CHEBI:18407"/>
    </reaction>
    <physiologicalReaction direction="left-to-right" evidence="4">
        <dbReference type="Rhea" id="RHEA:11933"/>
    </physiologicalReaction>
</comment>
<evidence type="ECO:0000256" key="21">
    <source>
        <dbReference type="SAM" id="SignalP"/>
    </source>
</evidence>
<dbReference type="PANTHER" id="PTHR10992">
    <property type="entry name" value="METHYLESTERASE FAMILY MEMBER"/>
    <property type="match status" value="1"/>
</dbReference>
<evidence type="ECO:0000256" key="18">
    <source>
        <dbReference type="ARBA" id="ARBA00076040"/>
    </source>
</evidence>
<dbReference type="InterPro" id="IPR029058">
    <property type="entry name" value="AB_hydrolase_fold"/>
</dbReference>
<evidence type="ECO:0000256" key="19">
    <source>
        <dbReference type="ARBA" id="ARBA00078291"/>
    </source>
</evidence>
<evidence type="ECO:0000256" key="17">
    <source>
        <dbReference type="ARBA" id="ARBA00069221"/>
    </source>
</evidence>
<evidence type="ECO:0000256" key="20">
    <source>
        <dbReference type="ARBA" id="ARBA00079794"/>
    </source>
</evidence>
<dbReference type="GO" id="GO:0047606">
    <property type="term" value="F:(S)-hydroxynitrile lyase activity"/>
    <property type="evidence" value="ECO:0007669"/>
    <property type="project" value="UniProtKB-EC"/>
</dbReference>
<comment type="catalytic activity">
    <reaction evidence="9">
        <text>acrolein + hydrogen cyanide = (2S)-2-hydroxybut-3-enenitrile</text>
        <dbReference type="Rhea" id="RHEA:77411"/>
        <dbReference type="ChEBI" id="CHEBI:15368"/>
        <dbReference type="ChEBI" id="CHEBI:18407"/>
        <dbReference type="ChEBI" id="CHEBI:197356"/>
    </reaction>
</comment>
<feature type="chain" id="PRO_5001643199" description="(S)-hydroxynitrile lyase" evidence="21">
    <location>
        <begin position="28"/>
        <end position="291"/>
    </location>
</feature>
<evidence type="ECO:0000256" key="8">
    <source>
        <dbReference type="ARBA" id="ARBA00051735"/>
    </source>
</evidence>
<keyword evidence="24" id="KW-1185">Reference proteome</keyword>
<comment type="catalytic activity">
    <reaction evidence="13">
        <text>cyclohexanecarbaldehyde + hydrogen cyanide = (2S)-2-cyclohexyl-2-hydroxyacetonitrile</text>
        <dbReference type="Rhea" id="RHEA:77423"/>
        <dbReference type="ChEBI" id="CHEBI:18407"/>
        <dbReference type="ChEBI" id="CHEBI:197359"/>
        <dbReference type="ChEBI" id="CHEBI:197360"/>
    </reaction>
</comment>
<evidence type="ECO:0000256" key="11">
    <source>
        <dbReference type="ARBA" id="ARBA00052511"/>
    </source>
</evidence>
<dbReference type="KEGG" id="jcu:105634242"/>
<comment type="catalytic activity">
    <reaction evidence="6">
        <text>formylthiophene + hydrogen cyanide = (2R)-2-hydroxy-2-(thiophen-2-yl)acetonitrile</text>
        <dbReference type="Rhea" id="RHEA:77455"/>
        <dbReference type="ChEBI" id="CHEBI:18407"/>
        <dbReference type="ChEBI" id="CHEBI:87301"/>
        <dbReference type="ChEBI" id="CHEBI:197332"/>
    </reaction>
</comment>
<gene>
    <name evidence="23" type="ORF">JCGZ_04891</name>
</gene>
<comment type="similarity">
    <text evidence="15">Belongs to the AB hydrolase superfamily. Hydroxynitrile lyase family.</text>
</comment>
<dbReference type="PANTHER" id="PTHR10992:SF1002">
    <property type="entry name" value="SALICYLIC ACID-BINDING PROTEIN 2-LIKE"/>
    <property type="match status" value="1"/>
</dbReference>
<dbReference type="SUPFAM" id="SSF53474">
    <property type="entry name" value="alpha/beta-Hydrolases"/>
    <property type="match status" value="1"/>
</dbReference>
<comment type="catalytic activity">
    <reaction evidence="12">
        <text>2,2-dimethylpropanal + hydrogen cyanide = (2S)-2-hydroxy-3,3-dimethylbutanenitrile</text>
        <dbReference type="Rhea" id="RHEA:77407"/>
        <dbReference type="ChEBI" id="CHEBI:18407"/>
        <dbReference type="ChEBI" id="CHEBI:141557"/>
        <dbReference type="ChEBI" id="CHEBI:197355"/>
    </reaction>
</comment>
<evidence type="ECO:0000256" key="5">
    <source>
        <dbReference type="ARBA" id="ARBA00050358"/>
    </source>
</evidence>
<comment type="catalytic activity">
    <reaction evidence="2">
        <text>4-methoxybenzaldehyde + hydrogen cyanide = (2S)-2-hydroxy-2-(4-methoxyphenyl)acetonitrile</text>
        <dbReference type="Rhea" id="RHEA:77447"/>
        <dbReference type="ChEBI" id="CHEBI:18407"/>
        <dbReference type="ChEBI" id="CHEBI:28235"/>
        <dbReference type="ChEBI" id="CHEBI:197328"/>
    </reaction>
</comment>
<comment type="catalytic activity">
    <reaction evidence="8">
        <text>a disubstituted aliphatic (S)-hydroxynitrile = a ketone + hydrogen cyanide</text>
        <dbReference type="Rhea" id="RHEA:56592"/>
        <dbReference type="ChEBI" id="CHEBI:17087"/>
        <dbReference type="ChEBI" id="CHEBI:18407"/>
        <dbReference type="ChEBI" id="CHEBI:140597"/>
        <dbReference type="EC" id="4.1.2.47"/>
    </reaction>
</comment>
<feature type="domain" description="AB hydrolase-1" evidence="22">
    <location>
        <begin position="36"/>
        <end position="278"/>
    </location>
</feature>
<evidence type="ECO:0000256" key="9">
    <source>
        <dbReference type="ARBA" id="ARBA00051977"/>
    </source>
</evidence>
<evidence type="ECO:0000256" key="2">
    <source>
        <dbReference type="ARBA" id="ARBA00050104"/>
    </source>
</evidence>
<keyword evidence="21" id="KW-0732">Signal</keyword>
<sequence length="291" mass="33053">MEQRKKQNHKFFIYLLIFLLTVENGASCQPKASKHFLLIHGAAHGAWSWYRIVPLLRLSGHEVTTIDLAASGIDPRQPESLRSLSDYIRPAIDFVASLPPQERVILVGHSFGGLAISKVMENFPNKISVAVFLTAFMPGPTFNISTLFEEYDRKELPELDNSYSYDDGPDNPPTTELWGPIFLRTFLYQLSPIEDWTLATTLVRPRPLFTDEDISRVLMLTGENYGTVRRVFIIAEEDMIIKKDFQDLMIEKNPPDEALSISGSDHMVMMSRPLDLWASLLGIAAKYDYLL</sequence>
<dbReference type="AlphaFoldDB" id="A0A067KTI5"/>
<dbReference type="GO" id="GO:0080030">
    <property type="term" value="F:methyl indole-3-acetate esterase activity"/>
    <property type="evidence" value="ECO:0007669"/>
    <property type="project" value="TreeGrafter"/>
</dbReference>
<evidence type="ECO:0000256" key="10">
    <source>
        <dbReference type="ARBA" id="ARBA00052033"/>
    </source>
</evidence>
<evidence type="ECO:0000256" key="1">
    <source>
        <dbReference type="ARBA" id="ARBA00023239"/>
    </source>
</evidence>
<evidence type="ECO:0000256" key="14">
    <source>
        <dbReference type="ARBA" id="ARBA00052826"/>
    </source>
</evidence>
<comment type="catalytic activity">
    <reaction evidence="14">
        <text>an aromatic (S)-hydroxynitrile = an aromatic aldehyde + hydrogen cyanide</text>
        <dbReference type="Rhea" id="RHEA:54660"/>
        <dbReference type="ChEBI" id="CHEBI:18407"/>
        <dbReference type="ChEBI" id="CHEBI:33855"/>
        <dbReference type="ChEBI" id="CHEBI:138306"/>
        <dbReference type="EC" id="4.1.2.47"/>
    </reaction>
</comment>
<evidence type="ECO:0000256" key="4">
    <source>
        <dbReference type="ARBA" id="ARBA00050262"/>
    </source>
</evidence>
<protein>
    <recommendedName>
        <fullName evidence="17">(S)-hydroxynitrile lyase</fullName>
        <ecNumber evidence="16">4.1.2.47</ecNumber>
    </recommendedName>
    <alternativeName>
        <fullName evidence="18">2-hydroxy-2-methylpropanenitrile lyase</fullName>
    </alternativeName>
    <alternativeName>
        <fullName evidence="19">Acetone cyanohydrin lyase</fullName>
    </alternativeName>
    <alternativeName>
        <fullName evidence="20">Hydroxynitrile lyase</fullName>
    </alternativeName>
</protein>
<evidence type="ECO:0000256" key="6">
    <source>
        <dbReference type="ARBA" id="ARBA00050608"/>
    </source>
</evidence>
<dbReference type="EMBL" id="KK914370">
    <property type="protein sequence ID" value="KDP38248.1"/>
    <property type="molecule type" value="Genomic_DNA"/>
</dbReference>
<dbReference type="GO" id="GO:0009696">
    <property type="term" value="P:salicylic acid metabolic process"/>
    <property type="evidence" value="ECO:0007669"/>
    <property type="project" value="TreeGrafter"/>
</dbReference>
<evidence type="ECO:0000256" key="12">
    <source>
        <dbReference type="ARBA" id="ARBA00052600"/>
    </source>
</evidence>
<dbReference type="Proteomes" id="UP000027138">
    <property type="component" value="Unassembled WGS sequence"/>
</dbReference>
<dbReference type="OrthoDB" id="408373at2759"/>
<dbReference type="GO" id="GO:0009694">
    <property type="term" value="P:jasmonic acid metabolic process"/>
    <property type="evidence" value="ECO:0007669"/>
    <property type="project" value="TreeGrafter"/>
</dbReference>
<feature type="signal peptide" evidence="21">
    <location>
        <begin position="1"/>
        <end position="27"/>
    </location>
</feature>